<evidence type="ECO:0000256" key="3">
    <source>
        <dbReference type="ARBA" id="ARBA00044955"/>
    </source>
</evidence>
<protein>
    <recommendedName>
        <fullName evidence="5">LysM domain-containing protein</fullName>
    </recommendedName>
</protein>
<accession>A0AAE0H813</accession>
<dbReference type="PROSITE" id="PS51782">
    <property type="entry name" value="LYSM"/>
    <property type="match status" value="1"/>
</dbReference>
<dbReference type="AlphaFoldDB" id="A0AAE0H813"/>
<dbReference type="InterPro" id="IPR052210">
    <property type="entry name" value="LysM1-like"/>
</dbReference>
<dbReference type="InterPro" id="IPR018392">
    <property type="entry name" value="LysM"/>
</dbReference>
<proteinExistence type="inferred from homology"/>
<dbReference type="Gene3D" id="3.10.350.10">
    <property type="entry name" value="LysM domain"/>
    <property type="match status" value="1"/>
</dbReference>
<comment type="caution">
    <text evidence="6">The sequence shown here is derived from an EMBL/GenBank/DDBJ whole genome shotgun (WGS) entry which is preliminary data.</text>
</comment>
<keyword evidence="1" id="KW-0147">Chitin-binding</keyword>
<dbReference type="PANTHER" id="PTHR34997">
    <property type="entry name" value="AM15"/>
    <property type="match status" value="1"/>
</dbReference>
<dbReference type="GO" id="GO:0008061">
    <property type="term" value="F:chitin binding"/>
    <property type="evidence" value="ECO:0007669"/>
    <property type="project" value="UniProtKB-KW"/>
</dbReference>
<evidence type="ECO:0000256" key="2">
    <source>
        <dbReference type="ARBA" id="ARBA00023026"/>
    </source>
</evidence>
<dbReference type="Proteomes" id="UP001278766">
    <property type="component" value="Unassembled WGS sequence"/>
</dbReference>
<comment type="similarity">
    <text evidence="3">Belongs to the secreted LysM effector family.</text>
</comment>
<name>A0AAE0H813_9PEZI</name>
<feature type="domain" description="LysM" evidence="5">
    <location>
        <begin position="282"/>
        <end position="328"/>
    </location>
</feature>
<evidence type="ECO:0000256" key="4">
    <source>
        <dbReference type="SAM" id="SignalP"/>
    </source>
</evidence>
<dbReference type="EMBL" id="JAUEPN010000009">
    <property type="protein sequence ID" value="KAK3291682.1"/>
    <property type="molecule type" value="Genomic_DNA"/>
</dbReference>
<organism evidence="6 7">
    <name type="scientific">Chaetomium fimeti</name>
    <dbReference type="NCBI Taxonomy" id="1854472"/>
    <lineage>
        <taxon>Eukaryota</taxon>
        <taxon>Fungi</taxon>
        <taxon>Dikarya</taxon>
        <taxon>Ascomycota</taxon>
        <taxon>Pezizomycotina</taxon>
        <taxon>Sordariomycetes</taxon>
        <taxon>Sordariomycetidae</taxon>
        <taxon>Sordariales</taxon>
        <taxon>Chaetomiaceae</taxon>
        <taxon>Chaetomium</taxon>
    </lineage>
</organism>
<evidence type="ECO:0000313" key="6">
    <source>
        <dbReference type="EMBL" id="KAK3291682.1"/>
    </source>
</evidence>
<dbReference type="Pfam" id="PF01476">
    <property type="entry name" value="LysM"/>
    <property type="match status" value="1"/>
</dbReference>
<keyword evidence="7" id="KW-1185">Reference proteome</keyword>
<dbReference type="CDD" id="cd00118">
    <property type="entry name" value="LysM"/>
    <property type="match status" value="1"/>
</dbReference>
<reference evidence="6" key="1">
    <citation type="journal article" date="2023" name="Mol. Phylogenet. Evol.">
        <title>Genome-scale phylogeny and comparative genomics of the fungal order Sordariales.</title>
        <authorList>
            <person name="Hensen N."/>
            <person name="Bonometti L."/>
            <person name="Westerberg I."/>
            <person name="Brannstrom I.O."/>
            <person name="Guillou S."/>
            <person name="Cros-Aarteil S."/>
            <person name="Calhoun S."/>
            <person name="Haridas S."/>
            <person name="Kuo A."/>
            <person name="Mondo S."/>
            <person name="Pangilinan J."/>
            <person name="Riley R."/>
            <person name="LaButti K."/>
            <person name="Andreopoulos B."/>
            <person name="Lipzen A."/>
            <person name="Chen C."/>
            <person name="Yan M."/>
            <person name="Daum C."/>
            <person name="Ng V."/>
            <person name="Clum A."/>
            <person name="Steindorff A."/>
            <person name="Ohm R.A."/>
            <person name="Martin F."/>
            <person name="Silar P."/>
            <person name="Natvig D.O."/>
            <person name="Lalanne C."/>
            <person name="Gautier V."/>
            <person name="Ament-Velasquez S.L."/>
            <person name="Kruys A."/>
            <person name="Hutchinson M.I."/>
            <person name="Powell A.J."/>
            <person name="Barry K."/>
            <person name="Miller A.N."/>
            <person name="Grigoriev I.V."/>
            <person name="Debuchy R."/>
            <person name="Gladieux P."/>
            <person name="Hiltunen Thoren M."/>
            <person name="Johannesson H."/>
        </authorList>
    </citation>
    <scope>NUCLEOTIDE SEQUENCE</scope>
    <source>
        <strain evidence="6">CBS 168.71</strain>
    </source>
</reference>
<dbReference type="InterPro" id="IPR036779">
    <property type="entry name" value="LysM_dom_sf"/>
</dbReference>
<dbReference type="RefSeq" id="XP_062655196.1">
    <property type="nucleotide sequence ID" value="XM_062799971.1"/>
</dbReference>
<gene>
    <name evidence="6" type="ORF">B0H64DRAFT_249422</name>
</gene>
<keyword evidence="4" id="KW-0732">Signal</keyword>
<evidence type="ECO:0000259" key="5">
    <source>
        <dbReference type="PROSITE" id="PS51782"/>
    </source>
</evidence>
<evidence type="ECO:0000313" key="7">
    <source>
        <dbReference type="Proteomes" id="UP001278766"/>
    </source>
</evidence>
<feature type="chain" id="PRO_5042112575" description="LysM domain-containing protein" evidence="4">
    <location>
        <begin position="24"/>
        <end position="485"/>
    </location>
</feature>
<feature type="signal peptide" evidence="4">
    <location>
        <begin position="1"/>
        <end position="23"/>
    </location>
</feature>
<reference evidence="6" key="2">
    <citation type="submission" date="2023-06" db="EMBL/GenBank/DDBJ databases">
        <authorList>
            <consortium name="Lawrence Berkeley National Laboratory"/>
            <person name="Haridas S."/>
            <person name="Hensen N."/>
            <person name="Bonometti L."/>
            <person name="Westerberg I."/>
            <person name="Brannstrom I.O."/>
            <person name="Guillou S."/>
            <person name="Cros-Aarteil S."/>
            <person name="Calhoun S."/>
            <person name="Kuo A."/>
            <person name="Mondo S."/>
            <person name="Pangilinan J."/>
            <person name="Riley R."/>
            <person name="Labutti K."/>
            <person name="Andreopoulos B."/>
            <person name="Lipzen A."/>
            <person name="Chen C."/>
            <person name="Yanf M."/>
            <person name="Daum C."/>
            <person name="Ng V."/>
            <person name="Clum A."/>
            <person name="Steindorff A."/>
            <person name="Ohm R."/>
            <person name="Martin F."/>
            <person name="Silar P."/>
            <person name="Natvig D."/>
            <person name="Lalanne C."/>
            <person name="Gautier V."/>
            <person name="Ament-Velasquez S.L."/>
            <person name="Kruys A."/>
            <person name="Hutchinson M.I."/>
            <person name="Powell A.J."/>
            <person name="Barry K."/>
            <person name="Miller A.N."/>
            <person name="Grigoriev I.V."/>
            <person name="Debuchy R."/>
            <person name="Gladieux P."/>
            <person name="Thoren M.H."/>
            <person name="Johannesson H."/>
        </authorList>
    </citation>
    <scope>NUCLEOTIDE SEQUENCE</scope>
    <source>
        <strain evidence="6">CBS 168.71</strain>
    </source>
</reference>
<dbReference type="PANTHER" id="PTHR34997:SF1">
    <property type="entry name" value="PEPTIDOGLYCAN-BINDING LYSIN DOMAIN"/>
    <property type="match status" value="1"/>
</dbReference>
<dbReference type="SMART" id="SM00257">
    <property type="entry name" value="LysM"/>
    <property type="match status" value="2"/>
</dbReference>
<keyword evidence="2" id="KW-0843">Virulence</keyword>
<sequence>MAAAAWLFGALLLTASGPRSVSALSFVSPNGSYAGQIDTPPNLSPSCAATFSEAVVCDPILWQVAQNALPSPDTIDLMCTTPSCASSLEALRELQIAQCADTDNITVGYYVFPATYVVDLLLDTYKWACLTDTAGDHCLALLMMEQANASNDEPPLDLCPSACTFRMLQARLNSPLGYYDGLASHYSSLTSSCQVTSYPVTSPARYRLGTTTIPLPTLTDRIPIPSYTCEAQYTIKKSDNCRSISRAKQVSTFSLLYSNKLPMFCARFPAAGTEICIPQQCNTYKVMPIDTCQRVAKSHGLTVRELIELNPNLKSHCGNLRSFTGHMICLSPPGVVSTTARPQPTTTSHFTNPCLSPGAPSTCFTTSWETPESDIPWPTDTYTGSPSATTTEPAFPEWTDPASLPRAPGTRENCTRYDIYDDFYDVHDLQTRFGSANACWWKANFWGATHEQLMEWNPSLSYDVADRSTWNSCQFKEGYSYCVEA</sequence>
<dbReference type="GeneID" id="87836919"/>
<evidence type="ECO:0000256" key="1">
    <source>
        <dbReference type="ARBA" id="ARBA00022669"/>
    </source>
</evidence>